<evidence type="ECO:0000313" key="4">
    <source>
        <dbReference type="Proteomes" id="UP000070376"/>
    </source>
</evidence>
<dbReference type="EMBL" id="LRPN01000107">
    <property type="protein sequence ID" value="KWZ79838.1"/>
    <property type="molecule type" value="Genomic_DNA"/>
</dbReference>
<dbReference type="Proteomes" id="UP000070376">
    <property type="component" value="Unassembled WGS sequence"/>
</dbReference>
<sequence>MPAKWFVRFFFCGFKPGPDKPQARFLKSFSGATLYTFMQ</sequence>
<dbReference type="PATRIC" id="fig|1398.18.peg.1008"/>
<evidence type="ECO:0000313" key="3">
    <source>
        <dbReference type="Proteomes" id="UP000032024"/>
    </source>
</evidence>
<dbReference type="Proteomes" id="UP000032024">
    <property type="component" value="Chromosome"/>
</dbReference>
<protein>
    <submittedName>
        <fullName evidence="2">Uncharacterized protein</fullName>
    </submittedName>
</protein>
<dbReference type="STRING" id="1398.AB434_0186"/>
<proteinExistence type="predicted"/>
<dbReference type="AlphaFoldDB" id="A0A0C5CK65"/>
<reference evidence="1" key="1">
    <citation type="submission" date="2015-01" db="EMBL/GenBank/DDBJ databases">
        <title>Comparative genome analysis of Bacillus coagulans HM-08, Clostridium butyricum HM-68, Bacillus subtilis HM-66 and Bacillus licheniformis BL-09.</title>
        <authorList>
            <person name="Zhang H."/>
        </authorList>
    </citation>
    <scope>NUCLEOTIDE SEQUENCE [LARGE SCALE GENOMIC DNA]</scope>
    <source>
        <strain evidence="1">HM-08</strain>
    </source>
</reference>
<reference evidence="3" key="2">
    <citation type="submission" date="2015-01" db="EMBL/GenBank/DDBJ databases">
        <title>Comparative genome analysis of Bacillus coagulans HM-08, Clostridium butyricum HM-68, Bacillus subtilis HM-66 and Bacillus paralicheniformis BL-09.</title>
        <authorList>
            <person name="Zhang H."/>
        </authorList>
    </citation>
    <scope>NUCLEOTIDE SEQUENCE [LARGE SCALE GENOMIC DNA]</scope>
    <source>
        <strain evidence="3">HM-08</strain>
    </source>
</reference>
<organism evidence="2 4">
    <name type="scientific">Heyndrickxia coagulans</name>
    <name type="common">Weizmannia coagulans</name>
    <dbReference type="NCBI Taxonomy" id="1398"/>
    <lineage>
        <taxon>Bacteria</taxon>
        <taxon>Bacillati</taxon>
        <taxon>Bacillota</taxon>
        <taxon>Bacilli</taxon>
        <taxon>Bacillales</taxon>
        <taxon>Bacillaceae</taxon>
        <taxon>Heyndrickxia</taxon>
    </lineage>
</organism>
<keyword evidence="3" id="KW-1185">Reference proteome</keyword>
<reference evidence="4" key="4">
    <citation type="submission" date="2016-01" db="EMBL/GenBank/DDBJ databases">
        <authorList>
            <person name="Mitreva M."/>
            <person name="Pepin K.H."/>
            <person name="Mihindukulasuriya K.A."/>
            <person name="Fulton R."/>
            <person name="Fronick C."/>
            <person name="O'Laughlin M."/>
            <person name="Miner T."/>
            <person name="Herter B."/>
            <person name="Rosa B.A."/>
            <person name="Cordes M."/>
            <person name="Tomlinson C."/>
            <person name="Wollam A."/>
            <person name="Palsikar V.B."/>
            <person name="Mardis E.R."/>
            <person name="Wilson R.K."/>
        </authorList>
    </citation>
    <scope>NUCLEOTIDE SEQUENCE [LARGE SCALE GENOMIC DNA]</scope>
    <source>
        <strain evidence="4">GED7749B</strain>
    </source>
</reference>
<evidence type="ECO:0000313" key="1">
    <source>
        <dbReference type="EMBL" id="AJO21787.1"/>
    </source>
</evidence>
<name>A0A0C5CK65_HEYCO</name>
<accession>A0A0C5CK65</accession>
<evidence type="ECO:0000313" key="2">
    <source>
        <dbReference type="EMBL" id="KWZ79838.1"/>
    </source>
</evidence>
<gene>
    <name evidence="2" type="ORF">HMPREF3213_02428</name>
    <name evidence="1" type="ORF">SB48_HM08orf01518</name>
</gene>
<reference evidence="2" key="3">
    <citation type="submission" date="2016-01" db="EMBL/GenBank/DDBJ databases">
        <authorList>
            <person name="Oliw E.H."/>
        </authorList>
    </citation>
    <scope>NUCLEOTIDE SEQUENCE [LARGE SCALE GENOMIC DNA]</scope>
    <source>
        <strain evidence="2">GED7749B</strain>
    </source>
</reference>
<dbReference type="EMBL" id="CP010525">
    <property type="protein sequence ID" value="AJO21787.1"/>
    <property type="molecule type" value="Genomic_DNA"/>
</dbReference>